<comment type="caution">
    <text evidence="2">The sequence shown here is derived from an EMBL/GenBank/DDBJ whole genome shotgun (WGS) entry which is preliminary data.</text>
</comment>
<gene>
    <name evidence="2" type="ORF">GCM10022214_67170</name>
</gene>
<reference evidence="3" key="1">
    <citation type="journal article" date="2019" name="Int. J. Syst. Evol. Microbiol.">
        <title>The Global Catalogue of Microorganisms (GCM) 10K type strain sequencing project: providing services to taxonomists for standard genome sequencing and annotation.</title>
        <authorList>
            <consortium name="The Broad Institute Genomics Platform"/>
            <consortium name="The Broad Institute Genome Sequencing Center for Infectious Disease"/>
            <person name="Wu L."/>
            <person name="Ma J."/>
        </authorList>
    </citation>
    <scope>NUCLEOTIDE SEQUENCE [LARGE SCALE GENOMIC DNA]</scope>
    <source>
        <strain evidence="3">JCM 16702</strain>
    </source>
</reference>
<feature type="domain" description="Mycothiol-dependent maleylpyruvate isomerase metal-binding" evidence="1">
    <location>
        <begin position="5"/>
        <end position="137"/>
    </location>
</feature>
<keyword evidence="3" id="KW-1185">Reference proteome</keyword>
<accession>A0ABP7WRD4</accession>
<dbReference type="InterPro" id="IPR024344">
    <property type="entry name" value="MDMPI_metal-binding"/>
</dbReference>
<dbReference type="EMBL" id="BAAAZG010000052">
    <property type="protein sequence ID" value="GAA4094907.1"/>
    <property type="molecule type" value="Genomic_DNA"/>
</dbReference>
<dbReference type="Proteomes" id="UP001500683">
    <property type="component" value="Unassembled WGS sequence"/>
</dbReference>
<proteinExistence type="predicted"/>
<evidence type="ECO:0000313" key="2">
    <source>
        <dbReference type="EMBL" id="GAA4094907.1"/>
    </source>
</evidence>
<dbReference type="Gene3D" id="1.20.120.450">
    <property type="entry name" value="dinb family like domain"/>
    <property type="match status" value="1"/>
</dbReference>
<dbReference type="Pfam" id="PF11716">
    <property type="entry name" value="MDMPI_N"/>
    <property type="match status" value="1"/>
</dbReference>
<dbReference type="InterPro" id="IPR034660">
    <property type="entry name" value="DinB/YfiT-like"/>
</dbReference>
<dbReference type="SUPFAM" id="SSF109854">
    <property type="entry name" value="DinB/YfiT-like putative metalloenzymes"/>
    <property type="match status" value="1"/>
</dbReference>
<evidence type="ECO:0000313" key="3">
    <source>
        <dbReference type="Proteomes" id="UP001500683"/>
    </source>
</evidence>
<protein>
    <recommendedName>
        <fullName evidence="1">Mycothiol-dependent maleylpyruvate isomerase metal-binding domain-containing protein</fullName>
    </recommendedName>
</protein>
<name>A0ABP7WRD4_9ACTN</name>
<dbReference type="NCBIfam" id="TIGR03083">
    <property type="entry name" value="maleylpyruvate isomerase family mycothiol-dependent enzyme"/>
    <property type="match status" value="1"/>
</dbReference>
<dbReference type="InterPro" id="IPR017517">
    <property type="entry name" value="Maleyloyr_isom"/>
</dbReference>
<evidence type="ECO:0000259" key="1">
    <source>
        <dbReference type="Pfam" id="PF11716"/>
    </source>
</evidence>
<organism evidence="2 3">
    <name type="scientific">Actinomadura miaoliensis</name>
    <dbReference type="NCBI Taxonomy" id="430685"/>
    <lineage>
        <taxon>Bacteria</taxon>
        <taxon>Bacillati</taxon>
        <taxon>Actinomycetota</taxon>
        <taxon>Actinomycetes</taxon>
        <taxon>Streptosporangiales</taxon>
        <taxon>Thermomonosporaceae</taxon>
        <taxon>Actinomadura</taxon>
    </lineage>
</organism>
<sequence length="189" mass="20364">MDRGTELFLGAVDRLTDEELAAPTALDGWTRRHVVAHVHGNAEALRRLLDWAATGVENRMYAGPRQRAEEIEALAALPAGELRTLVHRSARALAEDMDALPEDAWRSPVVTAQGRTVPAEEIPWMRAREVNVHAVDLGDGVTFADLPEGFNAALAAEAASRHATRGDAAALAAWLTGRSPKAPTLGPWL</sequence>